<gene>
    <name evidence="3" type="ORF">SAMN05421780_102370</name>
</gene>
<dbReference type="SUPFAM" id="SSF53448">
    <property type="entry name" value="Nucleotide-diphospho-sugar transferases"/>
    <property type="match status" value="1"/>
</dbReference>
<dbReference type="CDD" id="cd04186">
    <property type="entry name" value="GT_2_like_c"/>
    <property type="match status" value="1"/>
</dbReference>
<sequence length="295" mass="33665">MLDISVVIVNYNTFTLTCQCIESVIQKTQNVSYEIILVDNASAECDADLFKQKFPEITLIKSAENGGFAKGNNLGIAQAKGEYILLLNSDTELINNALYETVMVMRANPKAGVMSGKLLYPDGRVQGVAGRLPSLKMEFEELLRLNKSLTPAQRAIYYLGNEFDYETTLNVGWVWGAFFVFPAKILQQFPQHKLQDDFFMYGEDLQWCWYIKDLGYDIMYSPKPVAYHYISASSKINEEEKALKKSLPNLVLLMRKQKGYFYTSFYFLIKALHLLSLRNKKDLQKAIATLKIAFS</sequence>
<proteinExistence type="predicted"/>
<feature type="transmembrane region" description="Helical" evidence="1">
    <location>
        <begin position="259"/>
        <end position="277"/>
    </location>
</feature>
<dbReference type="AlphaFoldDB" id="A0A1I1G365"/>
<dbReference type="Pfam" id="PF00535">
    <property type="entry name" value="Glycos_transf_2"/>
    <property type="match status" value="1"/>
</dbReference>
<dbReference type="EMBL" id="FOLE01000002">
    <property type="protein sequence ID" value="SFC04268.1"/>
    <property type="molecule type" value="Genomic_DNA"/>
</dbReference>
<accession>A0A1I1G365</accession>
<evidence type="ECO:0000313" key="4">
    <source>
        <dbReference type="Proteomes" id="UP000199514"/>
    </source>
</evidence>
<keyword evidence="4" id="KW-1185">Reference proteome</keyword>
<dbReference type="PANTHER" id="PTHR43179:SF7">
    <property type="entry name" value="RHAMNOSYLTRANSFERASE WBBL"/>
    <property type="match status" value="1"/>
</dbReference>
<dbReference type="Gene3D" id="3.90.550.10">
    <property type="entry name" value="Spore Coat Polysaccharide Biosynthesis Protein SpsA, Chain A"/>
    <property type="match status" value="1"/>
</dbReference>
<dbReference type="InterPro" id="IPR001173">
    <property type="entry name" value="Glyco_trans_2-like"/>
</dbReference>
<name>A0A1I1G365_9BACT</name>
<reference evidence="3 4" key="1">
    <citation type="submission" date="2016-10" db="EMBL/GenBank/DDBJ databases">
        <authorList>
            <person name="de Groot N.N."/>
        </authorList>
    </citation>
    <scope>NUCLEOTIDE SEQUENCE [LARGE SCALE GENOMIC DNA]</scope>
    <source>
        <strain evidence="3 4">DSM 6793</strain>
    </source>
</reference>
<evidence type="ECO:0000256" key="1">
    <source>
        <dbReference type="SAM" id="Phobius"/>
    </source>
</evidence>
<dbReference type="InterPro" id="IPR029044">
    <property type="entry name" value="Nucleotide-diphossugar_trans"/>
</dbReference>
<dbReference type="OrthoDB" id="9771846at2"/>
<protein>
    <recommendedName>
        <fullName evidence="2">Glycosyltransferase 2-like domain-containing protein</fullName>
    </recommendedName>
</protein>
<keyword evidence="1" id="KW-0812">Transmembrane</keyword>
<evidence type="ECO:0000313" key="3">
    <source>
        <dbReference type="EMBL" id="SFC04268.1"/>
    </source>
</evidence>
<keyword evidence="1" id="KW-1133">Transmembrane helix</keyword>
<dbReference type="STRING" id="927664.SAMN05421780_102370"/>
<evidence type="ECO:0000259" key="2">
    <source>
        <dbReference type="Pfam" id="PF00535"/>
    </source>
</evidence>
<feature type="domain" description="Glycosyltransferase 2-like" evidence="2">
    <location>
        <begin position="5"/>
        <end position="132"/>
    </location>
</feature>
<dbReference type="RefSeq" id="WP_091509008.1">
    <property type="nucleotide sequence ID" value="NZ_FOLE01000002.1"/>
</dbReference>
<keyword evidence="1" id="KW-0472">Membrane</keyword>
<dbReference type="PANTHER" id="PTHR43179">
    <property type="entry name" value="RHAMNOSYLTRANSFERASE WBBL"/>
    <property type="match status" value="1"/>
</dbReference>
<organism evidence="3 4">
    <name type="scientific">Flexibacter flexilis DSM 6793</name>
    <dbReference type="NCBI Taxonomy" id="927664"/>
    <lineage>
        <taxon>Bacteria</taxon>
        <taxon>Pseudomonadati</taxon>
        <taxon>Bacteroidota</taxon>
        <taxon>Cytophagia</taxon>
        <taxon>Cytophagales</taxon>
        <taxon>Flexibacteraceae</taxon>
        <taxon>Flexibacter</taxon>
    </lineage>
</organism>
<dbReference type="Proteomes" id="UP000199514">
    <property type="component" value="Unassembled WGS sequence"/>
</dbReference>